<keyword evidence="2" id="KW-1185">Reference proteome</keyword>
<evidence type="ECO:0000313" key="1">
    <source>
        <dbReference type="EMBL" id="KAG8640584.1"/>
    </source>
</evidence>
<name>A0ACB7GKY7_MANES</name>
<gene>
    <name evidence="1" type="ORF">MANES_13G068500v8</name>
</gene>
<comment type="caution">
    <text evidence="1">The sequence shown here is derived from an EMBL/GenBank/DDBJ whole genome shotgun (WGS) entry which is preliminary data.</text>
</comment>
<reference evidence="2" key="1">
    <citation type="journal article" date="2016" name="Nat. Biotechnol.">
        <title>Sequencing wild and cultivated cassava and related species reveals extensive interspecific hybridization and genetic diversity.</title>
        <authorList>
            <person name="Bredeson J.V."/>
            <person name="Lyons J.B."/>
            <person name="Prochnik S.E."/>
            <person name="Wu G.A."/>
            <person name="Ha C.M."/>
            <person name="Edsinger-Gonzales E."/>
            <person name="Grimwood J."/>
            <person name="Schmutz J."/>
            <person name="Rabbi I.Y."/>
            <person name="Egesi C."/>
            <person name="Nauluvula P."/>
            <person name="Lebot V."/>
            <person name="Ndunguru J."/>
            <person name="Mkamilo G."/>
            <person name="Bart R.S."/>
            <person name="Setter T.L."/>
            <person name="Gleadow R.M."/>
            <person name="Kulakow P."/>
            <person name="Ferguson M.E."/>
            <person name="Rounsley S."/>
            <person name="Rokhsar D.S."/>
        </authorList>
    </citation>
    <scope>NUCLEOTIDE SEQUENCE [LARGE SCALE GENOMIC DNA]</scope>
    <source>
        <strain evidence="2">cv. AM560-2</strain>
    </source>
</reference>
<organism evidence="1 2">
    <name type="scientific">Manihot esculenta</name>
    <name type="common">Cassava</name>
    <name type="synonym">Jatropha manihot</name>
    <dbReference type="NCBI Taxonomy" id="3983"/>
    <lineage>
        <taxon>Eukaryota</taxon>
        <taxon>Viridiplantae</taxon>
        <taxon>Streptophyta</taxon>
        <taxon>Embryophyta</taxon>
        <taxon>Tracheophyta</taxon>
        <taxon>Spermatophyta</taxon>
        <taxon>Magnoliopsida</taxon>
        <taxon>eudicotyledons</taxon>
        <taxon>Gunneridae</taxon>
        <taxon>Pentapetalae</taxon>
        <taxon>rosids</taxon>
        <taxon>fabids</taxon>
        <taxon>Malpighiales</taxon>
        <taxon>Euphorbiaceae</taxon>
        <taxon>Crotonoideae</taxon>
        <taxon>Manihoteae</taxon>
        <taxon>Manihot</taxon>
    </lineage>
</organism>
<sequence length="617" mass="67612">MNSLSEFACGFFLLLCFGCFAESKCTRGCDLALGSYYVWQKTNLTFISDVMKSYIIESPDTIVSYNRDQVPSKDSLTASIRINVPFPCDCINGEFLGHVFQYNVKSGDTYDVVSSVYYSNLTTVNWLKQFNSYPENNVPDTGVLNVTVNCSCGDSSISKDYGLFITYPLRPIDTLDSIASASNISADLLQRYNVGANFSQGSGLVYIPGKDENNSYRPLTSSTGIAGGLIAVISIGAVAGVLIVGVCVYFGFYRKKLKKATLLSGSHDLSAQTLQAPGSNSDKPVESTGLAPSPVLTGITVDKSVEFSYEELAQATDNFSTANKIGEGGFGSVYYAELRSEKAAIKKMDMQASKEFFAELKVLTHVHHLNLVRLIGYCVEGSLFLVYEYIENGNLSQHLRGSGRDPLPWSARVQIALDSARGLEYIHEHTVPVYIHRDIKSANILIDKNFRGKVADFGLTKLTEVGSGSLPTRLVGTFGYMPPEYAQYGDVSPKVDVYAFGVVLYELISAKEAIVKINGSSSETRGLVALFEEVLNEPDPKEELCKLIDPRLGDNYPFDSVRKMAQLAKACTHENPHLRPSMRSIVVALMTLSSSTEDWDVGSFYENQALVNLMSGR</sequence>
<accession>A0ACB7GKY7</accession>
<dbReference type="Proteomes" id="UP000091857">
    <property type="component" value="Chromosome 13"/>
</dbReference>
<protein>
    <submittedName>
        <fullName evidence="1">Uncharacterized protein</fullName>
    </submittedName>
</protein>
<evidence type="ECO:0000313" key="2">
    <source>
        <dbReference type="Proteomes" id="UP000091857"/>
    </source>
</evidence>
<proteinExistence type="predicted"/>
<dbReference type="EMBL" id="CM004399">
    <property type="protein sequence ID" value="KAG8640584.1"/>
    <property type="molecule type" value="Genomic_DNA"/>
</dbReference>